<dbReference type="GO" id="GO:0005886">
    <property type="term" value="C:plasma membrane"/>
    <property type="evidence" value="ECO:0007669"/>
    <property type="project" value="UniProtKB-SubCell"/>
</dbReference>
<dbReference type="RefSeq" id="WP_031183488.1">
    <property type="nucleotide sequence ID" value="NZ_CP032229.1"/>
</dbReference>
<feature type="region of interest" description="Disordered" evidence="10">
    <location>
        <begin position="439"/>
        <end position="507"/>
    </location>
</feature>
<evidence type="ECO:0000313" key="11">
    <source>
        <dbReference type="EMBL" id="QBJ92615.1"/>
    </source>
</evidence>
<protein>
    <submittedName>
        <fullName evidence="11">Type VII secretion protein EccB</fullName>
    </submittedName>
</protein>
<evidence type="ECO:0000256" key="2">
    <source>
        <dbReference type="ARBA" id="ARBA00008149"/>
    </source>
</evidence>
<dbReference type="InterPro" id="IPR044857">
    <property type="entry name" value="T7SS_EccB_R1"/>
</dbReference>
<evidence type="ECO:0000256" key="6">
    <source>
        <dbReference type="ARBA" id="ARBA00022801"/>
    </source>
</evidence>
<organism evidence="11 12">
    <name type="scientific">Streptomyces seoulensis</name>
    <dbReference type="NCBI Taxonomy" id="73044"/>
    <lineage>
        <taxon>Bacteria</taxon>
        <taxon>Bacillati</taxon>
        <taxon>Actinomycetota</taxon>
        <taxon>Actinomycetes</taxon>
        <taxon>Kitasatosporales</taxon>
        <taxon>Streptomycetaceae</taxon>
        <taxon>Streptomyces</taxon>
    </lineage>
</organism>
<dbReference type="AlphaFoldDB" id="A0A4P6TY54"/>
<dbReference type="STRING" id="73044.GCA_000725795_05407"/>
<dbReference type="PANTHER" id="PTHR40765:SF2">
    <property type="entry name" value="ESX-2 SECRETION SYSTEM ATPASE ECCB2"/>
    <property type="match status" value="1"/>
</dbReference>
<keyword evidence="4" id="KW-0812">Transmembrane</keyword>
<keyword evidence="5" id="KW-0547">Nucleotide-binding</keyword>
<evidence type="ECO:0000256" key="3">
    <source>
        <dbReference type="ARBA" id="ARBA00022475"/>
    </source>
</evidence>
<reference evidence="11 12" key="1">
    <citation type="submission" date="2018-08" db="EMBL/GenBank/DDBJ databases">
        <title>The complete genome sequence of Streptomyces seoulensis, a pioneer strain for nickel superoxide dismutase discovery.</title>
        <authorList>
            <person name="Shin J."/>
            <person name="Lee J.-S."/>
            <person name="Lee E.-J."/>
            <person name="Youn H.-D."/>
        </authorList>
    </citation>
    <scope>NUCLEOTIDE SEQUENCE [LARGE SCALE GENOMIC DNA]</scope>
    <source>
        <strain evidence="11 12">KCTC 9819</strain>
    </source>
</reference>
<keyword evidence="8" id="KW-1133">Transmembrane helix</keyword>
<dbReference type="Gene3D" id="3.30.2390.20">
    <property type="entry name" value="Type VII secretion system EccB, repeat 1 domain"/>
    <property type="match status" value="1"/>
</dbReference>
<sequence length="507" mass="53498">MASRRDELNAYTFAKRRTLAAFLQPSPSGTEEGAPKPLRAVVPTLVAGALTLAVFGAWGMFQPTAPSGWDEPGTRVIVGKQSTTRYVVLKTGRTTRLHPVLNLASARLLMNDAGYQVIQVSDKILDSGKLSRGPILGIPYAPDRLPAADDAGTAKRWAVCEQPGGKGETVQQATFVLAARDTPRTDGAGRLHGGDVLYVRTRTGARYLVDAHGTAYALTGTGNDPLTNALVGTRQPQTVTKEWLATLHQGAPIRFPRLPANVGAPAGVPGQLSPQENRVGMVLRTETGEGTKYYVVLPGKVQAVSDFTAWLLITSPQTGRLNMNGDASTVGLQDFTADPAPFAEQPANWPQQRAGQVNAVDSGSGRDTVCSVLRSVSGDNTTTLSTWAGQDYPAEITADGTSTYVTPGTGLLYTQSQGTATTAGGLFLVTDTGLRYAVQNNGDSDSRTSDIGAQAKKSSDGTPEPSEAQVKLGYENVRPAKVPADWSELLAKGPRLDTNGARQPQGS</sequence>
<dbReference type="Proteomes" id="UP000292547">
    <property type="component" value="Chromosome"/>
</dbReference>
<comment type="similarity">
    <text evidence="2">Belongs to the EccB family.</text>
</comment>
<dbReference type="PANTHER" id="PTHR40765">
    <property type="entry name" value="ESX-2 SECRETION SYSTEM ATPASE ECCB2"/>
    <property type="match status" value="1"/>
</dbReference>
<dbReference type="NCBIfam" id="TIGR03919">
    <property type="entry name" value="T7SS_EccB"/>
    <property type="match status" value="1"/>
</dbReference>
<keyword evidence="12" id="KW-1185">Reference proteome</keyword>
<dbReference type="GeneID" id="300101492"/>
<evidence type="ECO:0000256" key="8">
    <source>
        <dbReference type="ARBA" id="ARBA00022989"/>
    </source>
</evidence>
<evidence type="ECO:0000313" key="12">
    <source>
        <dbReference type="Proteomes" id="UP000292547"/>
    </source>
</evidence>
<dbReference type="OrthoDB" id="3847604at2"/>
<dbReference type="InterPro" id="IPR007795">
    <property type="entry name" value="T7SS_EccB"/>
</dbReference>
<evidence type="ECO:0000256" key="1">
    <source>
        <dbReference type="ARBA" id="ARBA00004162"/>
    </source>
</evidence>
<name>A0A4P6TY54_STRSO</name>
<dbReference type="Pfam" id="PF05108">
    <property type="entry name" value="T7SS_ESX1_EccB"/>
    <property type="match status" value="1"/>
</dbReference>
<evidence type="ECO:0000256" key="9">
    <source>
        <dbReference type="ARBA" id="ARBA00023136"/>
    </source>
</evidence>
<keyword evidence="3" id="KW-1003">Cell membrane</keyword>
<proteinExistence type="inferred from homology"/>
<dbReference type="KEGG" id="sseo:D0Z67_21535"/>
<dbReference type="GO" id="GO:0005576">
    <property type="term" value="C:extracellular region"/>
    <property type="evidence" value="ECO:0007669"/>
    <property type="project" value="TreeGrafter"/>
</dbReference>
<keyword evidence="7" id="KW-0067">ATP-binding</keyword>
<evidence type="ECO:0000256" key="5">
    <source>
        <dbReference type="ARBA" id="ARBA00022741"/>
    </source>
</evidence>
<dbReference type="GO" id="GO:0016787">
    <property type="term" value="F:hydrolase activity"/>
    <property type="evidence" value="ECO:0007669"/>
    <property type="project" value="UniProtKB-KW"/>
</dbReference>
<evidence type="ECO:0000256" key="7">
    <source>
        <dbReference type="ARBA" id="ARBA00022840"/>
    </source>
</evidence>
<evidence type="ECO:0000256" key="4">
    <source>
        <dbReference type="ARBA" id="ARBA00022692"/>
    </source>
</evidence>
<dbReference type="InterPro" id="IPR042485">
    <property type="entry name" value="T7SS_EccB_R3"/>
</dbReference>
<gene>
    <name evidence="11" type="primary">eccB</name>
    <name evidence="11" type="ORF">D0Z67_21535</name>
</gene>
<keyword evidence="9" id="KW-0472">Membrane</keyword>
<dbReference type="EMBL" id="CP032229">
    <property type="protein sequence ID" value="QBJ92615.1"/>
    <property type="molecule type" value="Genomic_DNA"/>
</dbReference>
<accession>A0A4P6TY54</accession>
<keyword evidence="6" id="KW-0378">Hydrolase</keyword>
<dbReference type="Gene3D" id="2.40.50.910">
    <property type="entry name" value="Type VII secretion system EccB, repeat 3 domain"/>
    <property type="match status" value="1"/>
</dbReference>
<dbReference type="GO" id="GO:0005524">
    <property type="term" value="F:ATP binding"/>
    <property type="evidence" value="ECO:0007669"/>
    <property type="project" value="UniProtKB-KW"/>
</dbReference>
<comment type="subcellular location">
    <subcellularLocation>
        <location evidence="1">Cell membrane</location>
        <topology evidence="1">Single-pass membrane protein</topology>
    </subcellularLocation>
</comment>
<evidence type="ECO:0000256" key="10">
    <source>
        <dbReference type="SAM" id="MobiDB-lite"/>
    </source>
</evidence>